<organism evidence="1 2">
    <name type="scientific">Lactiplantibacillus brownii</name>
    <dbReference type="NCBI Taxonomy" id="3069269"/>
    <lineage>
        <taxon>Bacteria</taxon>
        <taxon>Bacillati</taxon>
        <taxon>Bacillota</taxon>
        <taxon>Bacilli</taxon>
        <taxon>Lactobacillales</taxon>
        <taxon>Lactobacillaceae</taxon>
        <taxon>Lactiplantibacillus</taxon>
    </lineage>
</organism>
<gene>
    <name evidence="1" type="ORF">RA086_05675</name>
</gene>
<evidence type="ECO:0000313" key="2">
    <source>
        <dbReference type="Proteomes" id="UP001227831"/>
    </source>
</evidence>
<accession>A0ABU1A845</accession>
<dbReference type="Proteomes" id="UP001227831">
    <property type="component" value="Unassembled WGS sequence"/>
</dbReference>
<dbReference type="EMBL" id="JAVCWF010000001">
    <property type="protein sequence ID" value="MDQ7937116.1"/>
    <property type="molecule type" value="Genomic_DNA"/>
</dbReference>
<proteinExistence type="predicted"/>
<protein>
    <submittedName>
        <fullName evidence="1">Uncharacterized protein</fullName>
    </submittedName>
</protein>
<evidence type="ECO:0000313" key="1">
    <source>
        <dbReference type="EMBL" id="MDQ7937116.1"/>
    </source>
</evidence>
<dbReference type="RefSeq" id="WP_308702891.1">
    <property type="nucleotide sequence ID" value="NZ_AP027463.1"/>
</dbReference>
<comment type="caution">
    <text evidence="1">The sequence shown here is derived from an EMBL/GenBank/DDBJ whole genome shotgun (WGS) entry which is preliminary data.</text>
</comment>
<sequence length="112" mass="12334">MAQLLYFWDEDEVLDHSELIMTDDGLPDPLPSNSTLIAPANGLFEPIHINSDRTAWFGISKEEWLAAHPAPKPEPTAEQMMLMQQASDITQLKQLAMAQASQIAAQSKGSAE</sequence>
<keyword evidence="2" id="KW-1185">Reference proteome</keyword>
<reference evidence="1 2" key="1">
    <citation type="journal article" date="2023" name="Int. J. Syst. Evol. Microbiol.">
        <title>Lactiplantibacillus brownii sp. nov., a novel psychrotolerant species isolated from sauerkraut.</title>
        <authorList>
            <person name="Heng Y.C."/>
            <person name="Silvaraju S."/>
            <person name="Lee J.K.Y."/>
            <person name="Kittelmann S."/>
        </authorList>
    </citation>
    <scope>NUCLEOTIDE SEQUENCE [LARGE SCALE GENOMIC DNA]</scope>
    <source>
        <strain evidence="1 2">WILCCON 0030</strain>
    </source>
</reference>
<name>A0ABU1A845_9LACO</name>